<keyword evidence="7" id="KW-1185">Reference proteome</keyword>
<comment type="subcellular location">
    <subcellularLocation>
        <location evidence="1">Membrane</location>
        <topology evidence="1">Multi-pass membrane protein</topology>
    </subcellularLocation>
</comment>
<feature type="transmembrane region" description="Helical" evidence="5">
    <location>
        <begin position="91"/>
        <end position="110"/>
    </location>
</feature>
<keyword evidence="3 5" id="KW-1133">Transmembrane helix</keyword>
<comment type="caution">
    <text evidence="6">The sequence shown here is derived from an EMBL/GenBank/DDBJ whole genome shotgun (WGS) entry which is preliminary data.</text>
</comment>
<evidence type="ECO:0000256" key="4">
    <source>
        <dbReference type="ARBA" id="ARBA00023136"/>
    </source>
</evidence>
<feature type="transmembrane region" description="Helical" evidence="5">
    <location>
        <begin position="156"/>
        <end position="176"/>
    </location>
</feature>
<gene>
    <name evidence="6" type="ORF">HHI36_017716</name>
</gene>
<feature type="transmembrane region" description="Helical" evidence="5">
    <location>
        <begin position="404"/>
        <end position="425"/>
    </location>
</feature>
<dbReference type="EMBL" id="JABFTP020000124">
    <property type="protein sequence ID" value="KAL3280216.1"/>
    <property type="molecule type" value="Genomic_DNA"/>
</dbReference>
<dbReference type="PANTHER" id="PTHR10924:SF4">
    <property type="entry name" value="GH15861P"/>
    <property type="match status" value="1"/>
</dbReference>
<feature type="transmembrane region" description="Helical" evidence="5">
    <location>
        <begin position="341"/>
        <end position="365"/>
    </location>
</feature>
<feature type="transmembrane region" description="Helical" evidence="5">
    <location>
        <begin position="246"/>
        <end position="271"/>
    </location>
</feature>
<reference evidence="6 7" key="1">
    <citation type="journal article" date="2021" name="BMC Biol.">
        <title>Horizontally acquired antibacterial genes associated with adaptive radiation of ladybird beetles.</title>
        <authorList>
            <person name="Li H.S."/>
            <person name="Tang X.F."/>
            <person name="Huang Y.H."/>
            <person name="Xu Z.Y."/>
            <person name="Chen M.L."/>
            <person name="Du X.Y."/>
            <person name="Qiu B.Y."/>
            <person name="Chen P.T."/>
            <person name="Zhang W."/>
            <person name="Slipinski A."/>
            <person name="Escalona H.E."/>
            <person name="Waterhouse R.M."/>
            <person name="Zwick A."/>
            <person name="Pang H."/>
        </authorList>
    </citation>
    <scope>NUCLEOTIDE SEQUENCE [LARGE SCALE GENOMIC DNA]</scope>
    <source>
        <strain evidence="6">SYSU2018</strain>
    </source>
</reference>
<keyword evidence="2 5" id="KW-0812">Transmembrane</keyword>
<evidence type="ECO:0000256" key="3">
    <source>
        <dbReference type="ARBA" id="ARBA00022989"/>
    </source>
</evidence>
<evidence type="ECO:0000256" key="1">
    <source>
        <dbReference type="ARBA" id="ARBA00004141"/>
    </source>
</evidence>
<name>A0ABD2NNC9_9CUCU</name>
<dbReference type="PANTHER" id="PTHR10924">
    <property type="entry name" value="MAJOR FACILITATOR SUPERFAMILY PROTEIN-RELATED"/>
    <property type="match status" value="1"/>
</dbReference>
<organism evidence="6 7">
    <name type="scientific">Cryptolaemus montrouzieri</name>
    <dbReference type="NCBI Taxonomy" id="559131"/>
    <lineage>
        <taxon>Eukaryota</taxon>
        <taxon>Metazoa</taxon>
        <taxon>Ecdysozoa</taxon>
        <taxon>Arthropoda</taxon>
        <taxon>Hexapoda</taxon>
        <taxon>Insecta</taxon>
        <taxon>Pterygota</taxon>
        <taxon>Neoptera</taxon>
        <taxon>Endopterygota</taxon>
        <taxon>Coleoptera</taxon>
        <taxon>Polyphaga</taxon>
        <taxon>Cucujiformia</taxon>
        <taxon>Coccinelloidea</taxon>
        <taxon>Coccinellidae</taxon>
        <taxon>Scymninae</taxon>
        <taxon>Scymnini</taxon>
        <taxon>Cryptolaemus</taxon>
    </lineage>
</organism>
<evidence type="ECO:0008006" key="8">
    <source>
        <dbReference type="Google" id="ProtNLM"/>
    </source>
</evidence>
<feature type="transmembrane region" description="Helical" evidence="5">
    <location>
        <begin position="188"/>
        <end position="207"/>
    </location>
</feature>
<feature type="transmembrane region" description="Helical" evidence="5">
    <location>
        <begin position="283"/>
        <end position="302"/>
    </location>
</feature>
<dbReference type="Pfam" id="PF07690">
    <property type="entry name" value="MFS_1"/>
    <property type="match status" value="1"/>
</dbReference>
<dbReference type="Proteomes" id="UP001516400">
    <property type="component" value="Unassembled WGS sequence"/>
</dbReference>
<feature type="transmembrane region" description="Helical" evidence="5">
    <location>
        <begin position="377"/>
        <end position="398"/>
    </location>
</feature>
<feature type="transmembrane region" description="Helical" evidence="5">
    <location>
        <begin position="116"/>
        <end position="135"/>
    </location>
</feature>
<dbReference type="GO" id="GO:0016020">
    <property type="term" value="C:membrane"/>
    <property type="evidence" value="ECO:0007669"/>
    <property type="project" value="UniProtKB-SubCell"/>
</dbReference>
<feature type="transmembrane region" description="Helical" evidence="5">
    <location>
        <begin position="62"/>
        <end position="84"/>
    </location>
</feature>
<evidence type="ECO:0000256" key="5">
    <source>
        <dbReference type="SAM" id="Phobius"/>
    </source>
</evidence>
<dbReference type="InterPro" id="IPR011701">
    <property type="entry name" value="MFS"/>
</dbReference>
<protein>
    <recommendedName>
        <fullName evidence="8">Major facilitator superfamily (MFS) profile domain-containing protein</fullName>
    </recommendedName>
</protein>
<feature type="transmembrane region" description="Helical" evidence="5">
    <location>
        <begin position="314"/>
        <end position="335"/>
    </location>
</feature>
<sequence>MINSNYNAPISNSEPTIKVYGYRWIIIAIFASFNAINFFQFLQFTVIGDIIQTYYGIDETLTQMSGVVFMLAFILLFIPVGYIVENTSLKTSSMIGAGLTAVGNCLKLLAISPGNFYWVIISQSFCAVAQVFMLITPSKIASVWFGAEEVSTACAIGLFGTQIGLALGAVVPALMVTNKDVQDGLTSLFIYNASISVILFIFVILFFRSKPQTPPSNSQAELSSSNQDDRMTYWLATKGFLKNRDYLIVLSTIGIGYGIWTSFGILVNQIFTKAFPDDHGTDLGILTCITCISGGCFGTMFFGYILDKTHKFKLVAFTVLLANTLAGIIQAAFFIKSYKPGVMIIVPINGFFSGSLMVIGFEYAIETTYPTPEAFGAAILNTVIYVFGILYVLFYNIVVDNISYAAGQIIFVASLALATFGTIFISPELRRRNANLKFEVNEGFTKDTVE</sequence>
<keyword evidence="4 5" id="KW-0472">Membrane</keyword>
<dbReference type="AlphaFoldDB" id="A0ABD2NNC9"/>
<dbReference type="SUPFAM" id="SSF103473">
    <property type="entry name" value="MFS general substrate transporter"/>
    <property type="match status" value="1"/>
</dbReference>
<feature type="transmembrane region" description="Helical" evidence="5">
    <location>
        <begin position="21"/>
        <end position="42"/>
    </location>
</feature>
<evidence type="ECO:0000313" key="6">
    <source>
        <dbReference type="EMBL" id="KAL3280216.1"/>
    </source>
</evidence>
<dbReference type="InterPro" id="IPR049680">
    <property type="entry name" value="FLVCR1-2_SLC49-like"/>
</dbReference>
<dbReference type="Gene3D" id="1.20.1250.20">
    <property type="entry name" value="MFS general substrate transporter like domains"/>
    <property type="match status" value="1"/>
</dbReference>
<evidence type="ECO:0000313" key="7">
    <source>
        <dbReference type="Proteomes" id="UP001516400"/>
    </source>
</evidence>
<dbReference type="InterPro" id="IPR036259">
    <property type="entry name" value="MFS_trans_sf"/>
</dbReference>
<evidence type="ECO:0000256" key="2">
    <source>
        <dbReference type="ARBA" id="ARBA00022692"/>
    </source>
</evidence>
<proteinExistence type="predicted"/>
<accession>A0ABD2NNC9</accession>